<comment type="caution">
    <text evidence="2">The sequence shown here is derived from an EMBL/GenBank/DDBJ whole genome shotgun (WGS) entry which is preliminary data.</text>
</comment>
<dbReference type="Proteomes" id="UP001196661">
    <property type="component" value="Unassembled WGS sequence"/>
</dbReference>
<accession>A0ABS5Y7H7</accession>
<evidence type="ECO:0000313" key="2">
    <source>
        <dbReference type="EMBL" id="MBT9313561.1"/>
    </source>
</evidence>
<reference evidence="2 3" key="1">
    <citation type="journal article" date="2021" name="Mar. Drugs">
        <title>Genome Reduction and Secondary Metabolism of the Marine Sponge-Associated Cyanobacterium Leptothoe.</title>
        <authorList>
            <person name="Konstantinou D."/>
            <person name="Popin R.V."/>
            <person name="Fewer D.P."/>
            <person name="Sivonen K."/>
            <person name="Gkelis S."/>
        </authorList>
    </citation>
    <scope>NUCLEOTIDE SEQUENCE [LARGE SCALE GENOMIC DNA]</scope>
    <source>
        <strain evidence="2 3">TAU-MAC 1615</strain>
    </source>
</reference>
<dbReference type="EMBL" id="JADOER010000014">
    <property type="protein sequence ID" value="MBT9313561.1"/>
    <property type="molecule type" value="Genomic_DNA"/>
</dbReference>
<keyword evidence="1" id="KW-0812">Transmembrane</keyword>
<sequence>MTKVYQMLWDCQFCGTAKLLAKTHRACPKCRAPQDPSRRYLPSDADTVEVKNYTFQGKDKQCAACDALNGATANFCRSCGTSLTDANVLPTNLSSGQGDGTFTQSQAHNVWSLEEQVRITDEALTIGRWPDETPDETEQPLAKKKSTRGLIAQKPVSQGRTKKLRSLFDHSTPIEKLGLSVFGCLGCAIYGPILIATMLGAVAALSSALWQEPAATTPTVPIILRVTGHRWQRTIDVEKYQRLTKDDWENRLPRDAMYHKSISCEDRERETDDGLVNASYCTYNVDRWQSSKQVVAAGDSLAEEPHWPNPDFKACDDIKLGCRREGARGETYTLKLIDPIEDKQHTCNVSYDVWQTSPIGTRVKVLVKFGSGLRDSDCQQMEFL</sequence>
<keyword evidence="3" id="KW-1185">Reference proteome</keyword>
<keyword evidence="1" id="KW-1133">Transmembrane helix</keyword>
<name>A0ABS5Y7H7_9CYAN</name>
<evidence type="ECO:0000256" key="1">
    <source>
        <dbReference type="SAM" id="Phobius"/>
    </source>
</evidence>
<keyword evidence="1" id="KW-0472">Membrane</keyword>
<dbReference type="RefSeq" id="WP_215619451.1">
    <property type="nucleotide sequence ID" value="NZ_JADOER010000014.1"/>
</dbReference>
<gene>
    <name evidence="2" type="ORF">IXB28_15215</name>
</gene>
<feature type="transmembrane region" description="Helical" evidence="1">
    <location>
        <begin position="177"/>
        <end position="210"/>
    </location>
</feature>
<evidence type="ECO:0008006" key="4">
    <source>
        <dbReference type="Google" id="ProtNLM"/>
    </source>
</evidence>
<evidence type="ECO:0000313" key="3">
    <source>
        <dbReference type="Proteomes" id="UP001196661"/>
    </source>
</evidence>
<protein>
    <recommendedName>
        <fullName evidence="4">Zinc ribbon domain-containing protein</fullName>
    </recommendedName>
</protein>
<proteinExistence type="predicted"/>
<organism evidence="2 3">
    <name type="scientific">Leptothoe kymatousa TAU-MAC 1615</name>
    <dbReference type="NCBI Taxonomy" id="2364775"/>
    <lineage>
        <taxon>Bacteria</taxon>
        <taxon>Bacillati</taxon>
        <taxon>Cyanobacteriota</taxon>
        <taxon>Cyanophyceae</taxon>
        <taxon>Nodosilineales</taxon>
        <taxon>Cymatolegaceae</taxon>
        <taxon>Leptothoe</taxon>
        <taxon>Leptothoe kymatousa</taxon>
    </lineage>
</organism>